<feature type="transmembrane region" description="Helical" evidence="2">
    <location>
        <begin position="12"/>
        <end position="32"/>
    </location>
</feature>
<dbReference type="EMBL" id="CAJNIZ010008069">
    <property type="protein sequence ID" value="CAE7263879.1"/>
    <property type="molecule type" value="Genomic_DNA"/>
</dbReference>
<evidence type="ECO:0000256" key="1">
    <source>
        <dbReference type="SAM" id="MobiDB-lite"/>
    </source>
</evidence>
<proteinExistence type="predicted"/>
<accession>A0A812MBX2</accession>
<feature type="domain" description="FHA" evidence="3">
    <location>
        <begin position="567"/>
        <end position="625"/>
    </location>
</feature>
<sequence length="820" mass="88410">MPWDPLHVLPDIAAFVALLLSVMAAFGFVQSFGATTEAARLRAWAALPWKAVPCSVQELGVAYRGTCRLDSDQERYEDQDFAECLGAPDNAPGQSLQDIIDSARFNSTQGLCGQVSTVKFQAVGGDSTFSLGRRLLMHFFHPRGPGEMVGSRWIPIAWRCHDSYLPWAVVRLDEGVRCAYAYGAPKASIYSRWKEVQDDLQDLGLAKGLVQGAECWRPQGDLCTVALKSNHYLLEREGGKEEVWRNVAIALAAASLTLAVCAGFFRRRTDHEPVPTEDPEEAESLSARVQRLVAGAAAKVSEATPQLSGRSSRRTVRAAWFDSGNGVKKELDPSARKRRAKEEVRWGAARKNGFQAFLHTVASCVTRHEQVLYFISVPPQPLRKFTTAAHMEFMAAARVVHANEASTERIFCFGERVQYLSRSTGQWIPAIVQGHAMVPVPGGASDEFHYHLDVQEAAHPSRVKAADTQVTQPAQLPPKAKPKLQSEHPQPQPCAQPQPQAQPAPVTLPPPASAPAPLHPLPPTAANPPKPAGRWQLMCLHSEGFSQEVLQALPSALRAVTLPDGKSHLGRQHQAKFLEALLAKSPQFLSIISRTHADVEAPRDSSKIRITNLTQNPIFVNSTALWQGQSNELGPGATLSFARNQGDDTPHHFLILQLQALDNTLLRNEAKAKAEATAEAGPASAAIPALVSPLTLAPPSSGPAAQPPSPSAMTTVDVAKVGIPTEVLQHLRAVETCKLDSPKVTASAAPQGKPDGKPAVPADIRPAPKPDPEPEPPEPRLPDPQMAPHGQVQPTPGSMAVSADGAARIEASTAEMAAKW</sequence>
<evidence type="ECO:0000313" key="4">
    <source>
        <dbReference type="EMBL" id="CAE7263879.1"/>
    </source>
</evidence>
<keyword evidence="2" id="KW-0812">Transmembrane</keyword>
<keyword evidence="2" id="KW-1133">Transmembrane helix</keyword>
<dbReference type="OrthoDB" id="442246at2759"/>
<organism evidence="4 5">
    <name type="scientific">Symbiodinium pilosum</name>
    <name type="common">Dinoflagellate</name>
    <dbReference type="NCBI Taxonomy" id="2952"/>
    <lineage>
        <taxon>Eukaryota</taxon>
        <taxon>Sar</taxon>
        <taxon>Alveolata</taxon>
        <taxon>Dinophyceae</taxon>
        <taxon>Suessiales</taxon>
        <taxon>Symbiodiniaceae</taxon>
        <taxon>Symbiodinium</taxon>
    </lineage>
</organism>
<protein>
    <submittedName>
        <fullName evidence="4">RbcL protein</fullName>
    </submittedName>
</protein>
<comment type="caution">
    <text evidence="4">The sequence shown here is derived from an EMBL/GenBank/DDBJ whole genome shotgun (WGS) entry which is preliminary data.</text>
</comment>
<feature type="compositionally biased region" description="Basic and acidic residues" evidence="1">
    <location>
        <begin position="766"/>
        <end position="781"/>
    </location>
</feature>
<keyword evidence="5" id="KW-1185">Reference proteome</keyword>
<evidence type="ECO:0000259" key="3">
    <source>
        <dbReference type="PROSITE" id="PS50006"/>
    </source>
</evidence>
<dbReference type="Proteomes" id="UP000649617">
    <property type="component" value="Unassembled WGS sequence"/>
</dbReference>
<feature type="compositionally biased region" description="Pro residues" evidence="1">
    <location>
        <begin position="490"/>
        <end position="530"/>
    </location>
</feature>
<evidence type="ECO:0000313" key="5">
    <source>
        <dbReference type="Proteomes" id="UP000649617"/>
    </source>
</evidence>
<dbReference type="InterPro" id="IPR008984">
    <property type="entry name" value="SMAD_FHA_dom_sf"/>
</dbReference>
<dbReference type="PROSITE" id="PS50006">
    <property type="entry name" value="FHA_DOMAIN"/>
    <property type="match status" value="1"/>
</dbReference>
<gene>
    <name evidence="4" type="primary">rbcL</name>
    <name evidence="4" type="ORF">SPIL2461_LOCUS5627</name>
</gene>
<evidence type="ECO:0000256" key="2">
    <source>
        <dbReference type="SAM" id="Phobius"/>
    </source>
</evidence>
<dbReference type="AlphaFoldDB" id="A0A812MBX2"/>
<feature type="region of interest" description="Disordered" evidence="1">
    <location>
        <begin position="740"/>
        <end position="820"/>
    </location>
</feature>
<dbReference type="Gene3D" id="2.60.200.20">
    <property type="match status" value="1"/>
</dbReference>
<feature type="region of interest" description="Disordered" evidence="1">
    <location>
        <begin position="474"/>
        <end position="530"/>
    </location>
</feature>
<dbReference type="SUPFAM" id="SSF49879">
    <property type="entry name" value="SMAD/FHA domain"/>
    <property type="match status" value="1"/>
</dbReference>
<dbReference type="InterPro" id="IPR000253">
    <property type="entry name" value="FHA_dom"/>
</dbReference>
<keyword evidence="2" id="KW-0472">Membrane</keyword>
<reference evidence="4" key="1">
    <citation type="submission" date="2021-02" db="EMBL/GenBank/DDBJ databases">
        <authorList>
            <person name="Dougan E. K."/>
            <person name="Rhodes N."/>
            <person name="Thang M."/>
            <person name="Chan C."/>
        </authorList>
    </citation>
    <scope>NUCLEOTIDE SEQUENCE</scope>
</reference>
<name>A0A812MBX2_SYMPI</name>